<evidence type="ECO:0000256" key="1">
    <source>
        <dbReference type="ARBA" id="ARBA00022741"/>
    </source>
</evidence>
<dbReference type="Pfam" id="PF00270">
    <property type="entry name" value="DEAD"/>
    <property type="match status" value="1"/>
</dbReference>
<name>A0A9W4CX46_9CYAN</name>
<evidence type="ECO:0000313" key="6">
    <source>
        <dbReference type="Proteomes" id="UP001153719"/>
    </source>
</evidence>
<sequence>MNREPLTLTLEPKSIAACSNLPPELTFLGNALQHQVDVFLKSRDHDIIIDLAPTGTGKTKAGLSVLLHQPNKTAIYIAPTNALVYQQKEAAEKLVRDAGLNHVVISASAKEVRAWSNDRVGSRPGEKIYNLLRNPATIFPEIGANRPVLLVTNPDLFYYAIFFAYNKLDQVNIASSFYNKFATIIFDEFHLYDAKQLVSLLFYLALSKVFGFFKQGRRVVLLTATPEPACEEAFKSLEAEGVKIARIDGEAENTHLLPSQTSVQLQLRPEPERDQFLKEIADEICQRFKDNPNQNGAVILDSKDYVNRLADLLKARGYGQSFGRITGSTPAKERLWAAQQPIILATSTVDVGFNFERHPDPPRQNLDWLIFSTRDRASFWQRIGRVGRVLGKIETNIPSDAIAYLPDIAWEQGLTDLDLSGGREALKQKLSELPCLERPFLKAYWQSEAFLEIARPLLEMEEMLDNLSGSELILQLFETLKLTLGGKRTWQDYRYRMKVLRAADKLSKTSLKSIKKEWKYIKGGQALIKRFLGAKYPERLQEIDAGIVTLEEWEEEFREYEDAAEELKTFAEELSISYTPIFQFRFSLFESLHIRDPYGLLLDQSEETDLDPIHLLRYYEFATQDEDIVVTSRAEIPYQISFRWRYSGSRQEFINTQINKLIVLKNCNIERKMGDAIAPTPLLNQLEKSLLPGVIICPISSAVAFYRLKKERIPSYPITVRCNDVEKEYAFLPGIAGILTVAMSGLKIRLLDEENFWIA</sequence>
<dbReference type="PANTHER" id="PTHR47962:SF5">
    <property type="entry name" value="ATP-DEPENDENT HELICASE LHR-RELATED"/>
    <property type="match status" value="1"/>
</dbReference>
<feature type="domain" description="Helicase ATP-binding" evidence="3">
    <location>
        <begin position="39"/>
        <end position="244"/>
    </location>
</feature>
<dbReference type="GO" id="GO:0005524">
    <property type="term" value="F:ATP binding"/>
    <property type="evidence" value="ECO:0007669"/>
    <property type="project" value="UniProtKB-KW"/>
</dbReference>
<dbReference type="AlphaFoldDB" id="A0A9W4CX46"/>
<evidence type="ECO:0000313" key="5">
    <source>
        <dbReference type="EMBL" id="CAD5913134.1"/>
    </source>
</evidence>
<evidence type="ECO:0000259" key="4">
    <source>
        <dbReference type="PROSITE" id="PS51194"/>
    </source>
</evidence>
<keyword evidence="5" id="KW-0378">Hydrolase</keyword>
<dbReference type="InterPro" id="IPR027417">
    <property type="entry name" value="P-loop_NTPase"/>
</dbReference>
<organism evidence="5 6">
    <name type="scientific">Planktothrix pseudagardhii</name>
    <dbReference type="NCBI Taxonomy" id="132604"/>
    <lineage>
        <taxon>Bacteria</taxon>
        <taxon>Bacillati</taxon>
        <taxon>Cyanobacteriota</taxon>
        <taxon>Cyanophyceae</taxon>
        <taxon>Oscillatoriophycideae</taxon>
        <taxon>Oscillatoriales</taxon>
        <taxon>Microcoleaceae</taxon>
        <taxon>Planktothrix</taxon>
    </lineage>
</organism>
<dbReference type="Gene3D" id="3.40.50.300">
    <property type="entry name" value="P-loop containing nucleotide triphosphate hydrolases"/>
    <property type="match status" value="2"/>
</dbReference>
<gene>
    <name evidence="5" type="ORF">NO713_00172</name>
</gene>
<keyword evidence="1" id="KW-0547">Nucleotide-binding</keyword>
<dbReference type="GO" id="GO:0016887">
    <property type="term" value="F:ATP hydrolysis activity"/>
    <property type="evidence" value="ECO:0007669"/>
    <property type="project" value="TreeGrafter"/>
</dbReference>
<dbReference type="InterPro" id="IPR052511">
    <property type="entry name" value="ATP-dep_Helicase"/>
</dbReference>
<dbReference type="RefSeq" id="WP_254172788.1">
    <property type="nucleotide sequence ID" value="NZ_LR882967.1"/>
</dbReference>
<protein>
    <submittedName>
        <fullName evidence="5">DEAD/DEAH box helicase domain-containing protein</fullName>
    </submittedName>
</protein>
<dbReference type="InterPro" id="IPR017575">
    <property type="entry name" value="CRISPR-assoc_helicase_Cas3"/>
</dbReference>
<dbReference type="KEGG" id="ppsu:NO713_00172"/>
<dbReference type="EMBL" id="LR882967">
    <property type="protein sequence ID" value="CAD5913134.1"/>
    <property type="molecule type" value="Genomic_DNA"/>
</dbReference>
<keyword evidence="2" id="KW-0067">ATP-binding</keyword>
<keyword evidence="5" id="KW-0347">Helicase</keyword>
<dbReference type="PROSITE" id="PS51194">
    <property type="entry name" value="HELICASE_CTER"/>
    <property type="match status" value="1"/>
</dbReference>
<dbReference type="GO" id="GO:0003677">
    <property type="term" value="F:DNA binding"/>
    <property type="evidence" value="ECO:0007669"/>
    <property type="project" value="TreeGrafter"/>
</dbReference>
<dbReference type="SMART" id="SM00487">
    <property type="entry name" value="DEXDc"/>
    <property type="match status" value="1"/>
</dbReference>
<dbReference type="InterPro" id="IPR011545">
    <property type="entry name" value="DEAD/DEAH_box_helicase_dom"/>
</dbReference>
<dbReference type="InterPro" id="IPR001650">
    <property type="entry name" value="Helicase_C-like"/>
</dbReference>
<dbReference type="Proteomes" id="UP001153719">
    <property type="component" value="Chromosome"/>
</dbReference>
<dbReference type="PROSITE" id="PS51192">
    <property type="entry name" value="HELICASE_ATP_BIND_1"/>
    <property type="match status" value="1"/>
</dbReference>
<dbReference type="InterPro" id="IPR014001">
    <property type="entry name" value="Helicase_ATP-bd"/>
</dbReference>
<dbReference type="SUPFAM" id="SSF52540">
    <property type="entry name" value="P-loop containing nucleoside triphosphate hydrolases"/>
    <property type="match status" value="1"/>
</dbReference>
<proteinExistence type="predicted"/>
<feature type="domain" description="Helicase C-terminal" evidence="4">
    <location>
        <begin position="272"/>
        <end position="441"/>
    </location>
</feature>
<dbReference type="GO" id="GO:0004386">
    <property type="term" value="F:helicase activity"/>
    <property type="evidence" value="ECO:0007669"/>
    <property type="project" value="UniProtKB-KW"/>
</dbReference>
<keyword evidence="6" id="KW-1185">Reference proteome</keyword>
<reference evidence="5" key="1">
    <citation type="submission" date="2020-09" db="EMBL/GenBank/DDBJ databases">
        <authorList>
            <person name="Blom J."/>
        </authorList>
    </citation>
    <scope>NUCLEOTIDE SEQUENCE</scope>
    <source>
        <strain evidence="5">No.713</strain>
    </source>
</reference>
<accession>A0A9W4CX46</accession>
<evidence type="ECO:0000259" key="3">
    <source>
        <dbReference type="PROSITE" id="PS51192"/>
    </source>
</evidence>
<dbReference type="NCBIfam" id="TIGR03158">
    <property type="entry name" value="cas3_cyano"/>
    <property type="match status" value="1"/>
</dbReference>
<evidence type="ECO:0000256" key="2">
    <source>
        <dbReference type="ARBA" id="ARBA00022840"/>
    </source>
</evidence>
<dbReference type="PANTHER" id="PTHR47962">
    <property type="entry name" value="ATP-DEPENDENT HELICASE LHR-RELATED-RELATED"/>
    <property type="match status" value="1"/>
</dbReference>